<dbReference type="Proteomes" id="UP001230426">
    <property type="component" value="Unassembled WGS sequence"/>
</dbReference>
<evidence type="ECO:0000313" key="2">
    <source>
        <dbReference type="Proteomes" id="UP001230426"/>
    </source>
</evidence>
<gene>
    <name evidence="1" type="ORF">J2S55_003968</name>
</gene>
<dbReference type="EMBL" id="JAUSRB010000002">
    <property type="protein sequence ID" value="MDP9864702.1"/>
    <property type="molecule type" value="Genomic_DNA"/>
</dbReference>
<proteinExistence type="predicted"/>
<dbReference type="InterPro" id="IPR036412">
    <property type="entry name" value="HAD-like_sf"/>
</dbReference>
<dbReference type="RefSeq" id="WP_306863009.1">
    <property type="nucleotide sequence ID" value="NZ_JAUSRB010000002.1"/>
</dbReference>
<dbReference type="SUPFAM" id="SSF56784">
    <property type="entry name" value="HAD-like"/>
    <property type="match status" value="1"/>
</dbReference>
<sequence>MADTAIIDVDGTLVDTNYQHSLAWYRAFGRYDVWLPLWRIHRHIGMGGDQLVAALAGDAVERRHGDALREAWVEEFDRFIDEVRPFEGATELLAEIGRRGFAVVLASSGRPQHVERFLDLIDGRAHCQAWTTSEDVEATKPAPDLMRVALEKVQGTSGVAVGDSTWDFVAAGKLGLPGVAVRTGGFSPDELREAGASHVFDSLAELTGDLDRTPLRSPSSGT</sequence>
<protein>
    <submittedName>
        <fullName evidence="1">Phosphoglycolate phosphatase-like HAD superfamily hydrolase</fullName>
    </submittedName>
</protein>
<reference evidence="1 2" key="1">
    <citation type="submission" date="2023-07" db="EMBL/GenBank/DDBJ databases">
        <title>Sequencing the genomes of 1000 actinobacteria strains.</title>
        <authorList>
            <person name="Klenk H.-P."/>
        </authorList>
    </citation>
    <scope>NUCLEOTIDE SEQUENCE [LARGE SCALE GENOMIC DNA]</scope>
    <source>
        <strain evidence="1 2">DSM 44109</strain>
    </source>
</reference>
<dbReference type="Gene3D" id="1.10.150.240">
    <property type="entry name" value="Putative phosphatase, domain 2"/>
    <property type="match status" value="1"/>
</dbReference>
<organism evidence="1 2">
    <name type="scientific">Streptosporangium brasiliense</name>
    <dbReference type="NCBI Taxonomy" id="47480"/>
    <lineage>
        <taxon>Bacteria</taxon>
        <taxon>Bacillati</taxon>
        <taxon>Actinomycetota</taxon>
        <taxon>Actinomycetes</taxon>
        <taxon>Streptosporangiales</taxon>
        <taxon>Streptosporangiaceae</taxon>
        <taxon>Streptosporangium</taxon>
    </lineage>
</organism>
<dbReference type="PANTHER" id="PTHR43434:SF16">
    <property type="entry name" value="BLL8046 PROTEIN"/>
    <property type="match status" value="1"/>
</dbReference>
<name>A0ABT9R633_9ACTN</name>
<dbReference type="SFLD" id="SFLDS00003">
    <property type="entry name" value="Haloacid_Dehalogenase"/>
    <property type="match status" value="1"/>
</dbReference>
<dbReference type="SFLD" id="SFLDG01129">
    <property type="entry name" value="C1.5:_HAD__Beta-PGM__Phosphata"/>
    <property type="match status" value="1"/>
</dbReference>
<dbReference type="InterPro" id="IPR050155">
    <property type="entry name" value="HAD-like_hydrolase_sf"/>
</dbReference>
<dbReference type="PANTHER" id="PTHR43434">
    <property type="entry name" value="PHOSPHOGLYCOLATE PHOSPHATASE"/>
    <property type="match status" value="1"/>
</dbReference>
<keyword evidence="2" id="KW-1185">Reference proteome</keyword>
<dbReference type="InterPro" id="IPR023214">
    <property type="entry name" value="HAD_sf"/>
</dbReference>
<evidence type="ECO:0000313" key="1">
    <source>
        <dbReference type="EMBL" id="MDP9864702.1"/>
    </source>
</evidence>
<dbReference type="Gene3D" id="3.40.50.1000">
    <property type="entry name" value="HAD superfamily/HAD-like"/>
    <property type="match status" value="1"/>
</dbReference>
<dbReference type="Pfam" id="PF00702">
    <property type="entry name" value="Hydrolase"/>
    <property type="match status" value="1"/>
</dbReference>
<accession>A0ABT9R633</accession>
<comment type="caution">
    <text evidence="1">The sequence shown here is derived from an EMBL/GenBank/DDBJ whole genome shotgun (WGS) entry which is preliminary data.</text>
</comment>
<dbReference type="InterPro" id="IPR023198">
    <property type="entry name" value="PGP-like_dom2"/>
</dbReference>